<dbReference type="Gene3D" id="1.20.5.1700">
    <property type="match status" value="1"/>
</dbReference>
<keyword evidence="3" id="KW-1185">Reference proteome</keyword>
<dbReference type="SUPFAM" id="SSF58100">
    <property type="entry name" value="Bacterial hemolysins"/>
    <property type="match status" value="1"/>
</dbReference>
<name>A0A9W6YND5_9STRA</name>
<feature type="compositionally biased region" description="Low complexity" evidence="1">
    <location>
        <begin position="56"/>
        <end position="80"/>
    </location>
</feature>
<feature type="region of interest" description="Disordered" evidence="1">
    <location>
        <begin position="166"/>
        <end position="205"/>
    </location>
</feature>
<comment type="caution">
    <text evidence="2">The sequence shown here is derived from an EMBL/GenBank/DDBJ whole genome shotgun (WGS) entry which is preliminary data.</text>
</comment>
<proteinExistence type="predicted"/>
<protein>
    <submittedName>
        <fullName evidence="2">Unnamed protein product</fullName>
    </submittedName>
</protein>
<evidence type="ECO:0000256" key="1">
    <source>
        <dbReference type="SAM" id="MobiDB-lite"/>
    </source>
</evidence>
<gene>
    <name evidence="2" type="ORF">Pfra01_002967300</name>
</gene>
<reference evidence="2" key="1">
    <citation type="submission" date="2023-04" db="EMBL/GenBank/DDBJ databases">
        <title>Phytophthora fragariaefolia NBRC 109709.</title>
        <authorList>
            <person name="Ichikawa N."/>
            <person name="Sato H."/>
            <person name="Tonouchi N."/>
        </authorList>
    </citation>
    <scope>NUCLEOTIDE SEQUENCE</scope>
    <source>
        <strain evidence="2">NBRC 109709</strain>
    </source>
</reference>
<dbReference type="OrthoDB" id="126403at2759"/>
<feature type="compositionally biased region" description="Polar residues" evidence="1">
    <location>
        <begin position="81"/>
        <end position="91"/>
    </location>
</feature>
<feature type="region of interest" description="Disordered" evidence="1">
    <location>
        <begin position="56"/>
        <end position="91"/>
    </location>
</feature>
<dbReference type="EMBL" id="BSXT01018925">
    <property type="protein sequence ID" value="GMG16200.1"/>
    <property type="molecule type" value="Genomic_DNA"/>
</dbReference>
<organism evidence="2 3">
    <name type="scientific">Phytophthora fragariaefolia</name>
    <dbReference type="NCBI Taxonomy" id="1490495"/>
    <lineage>
        <taxon>Eukaryota</taxon>
        <taxon>Sar</taxon>
        <taxon>Stramenopiles</taxon>
        <taxon>Oomycota</taxon>
        <taxon>Peronosporomycetes</taxon>
        <taxon>Peronosporales</taxon>
        <taxon>Peronosporaceae</taxon>
        <taxon>Phytophthora</taxon>
    </lineage>
</organism>
<sequence length="238" mass="27008">MALPTSNSLRLTFPLDAARCNTTLALKAANSYSLDSWKAHQTRKTHCDHEQKFLGSQPQLVSSSSQSSVHSSTSNVQDSSKISAGSQPSQYYQELRHVRRELQRSKHYQARHERDVANVINALTSLVSDQQGDLDSLQRQVNEMTEEIEALKKDVERLRRKEIQQRRVPAVPQKKVPTTKPFSHPPKSVSRSGFGKVQGKQNTGGHYKIKPMALKIKSSKRNNNLTDMDIFEKRFRLS</sequence>
<dbReference type="AlphaFoldDB" id="A0A9W6YND5"/>
<evidence type="ECO:0000313" key="3">
    <source>
        <dbReference type="Proteomes" id="UP001165121"/>
    </source>
</evidence>
<evidence type="ECO:0000313" key="2">
    <source>
        <dbReference type="EMBL" id="GMG16200.1"/>
    </source>
</evidence>
<accession>A0A9W6YND5</accession>
<dbReference type="Proteomes" id="UP001165121">
    <property type="component" value="Unassembled WGS sequence"/>
</dbReference>